<dbReference type="InterPro" id="IPR012338">
    <property type="entry name" value="Beta-lactam/transpept-like"/>
</dbReference>
<evidence type="ECO:0000259" key="3">
    <source>
        <dbReference type="Pfam" id="PF00144"/>
    </source>
</evidence>
<keyword evidence="6" id="KW-1185">Reference proteome</keyword>
<dbReference type="EMBL" id="JAPQKP010000001">
    <property type="protein sequence ID" value="KAJ5210959.1"/>
    <property type="molecule type" value="Genomic_DNA"/>
</dbReference>
<dbReference type="NCBIfam" id="NF009622">
    <property type="entry name" value="PRK13128.1"/>
    <property type="match status" value="1"/>
</dbReference>
<evidence type="ECO:0000256" key="1">
    <source>
        <dbReference type="ARBA" id="ARBA00022438"/>
    </source>
</evidence>
<protein>
    <submittedName>
        <fullName evidence="5">Peptidase S12 aminopeptidase DmpB domain C</fullName>
    </submittedName>
</protein>
<dbReference type="Pfam" id="PF07930">
    <property type="entry name" value="DAP_B"/>
    <property type="match status" value="1"/>
</dbReference>
<reference evidence="5" key="2">
    <citation type="journal article" date="2023" name="IMA Fungus">
        <title>Comparative genomic study of the Penicillium genus elucidates a diverse pangenome and 15 lateral gene transfer events.</title>
        <authorList>
            <person name="Petersen C."/>
            <person name="Sorensen T."/>
            <person name="Nielsen M.R."/>
            <person name="Sondergaard T.E."/>
            <person name="Sorensen J.L."/>
            <person name="Fitzpatrick D.A."/>
            <person name="Frisvad J.C."/>
            <person name="Nielsen K.L."/>
        </authorList>
    </citation>
    <scope>NUCLEOTIDE SEQUENCE</scope>
    <source>
        <strain evidence="5">IBT 16849</strain>
    </source>
</reference>
<keyword evidence="1 5" id="KW-0031">Aminopeptidase</keyword>
<name>A0A9W9N0F7_9EURO</name>
<feature type="domain" description="D-aminopeptidase" evidence="4">
    <location>
        <begin position="358"/>
        <end position="538"/>
    </location>
</feature>
<dbReference type="Proteomes" id="UP001150879">
    <property type="component" value="Unassembled WGS sequence"/>
</dbReference>
<evidence type="ECO:0000256" key="2">
    <source>
        <dbReference type="ARBA" id="ARBA00038215"/>
    </source>
</evidence>
<dbReference type="Pfam" id="PF00144">
    <property type="entry name" value="Beta-lactamase"/>
    <property type="match status" value="1"/>
</dbReference>
<dbReference type="InterPro" id="IPR050491">
    <property type="entry name" value="AmpC-like"/>
</dbReference>
<dbReference type="AlphaFoldDB" id="A0A9W9N0F7"/>
<evidence type="ECO:0000259" key="4">
    <source>
        <dbReference type="Pfam" id="PF07930"/>
    </source>
</evidence>
<dbReference type="SUPFAM" id="SSF50886">
    <property type="entry name" value="D-aminopeptidase, middle and C-terminal domains"/>
    <property type="match status" value="1"/>
</dbReference>
<keyword evidence="1 5" id="KW-0645">Protease</keyword>
<organism evidence="5 6">
    <name type="scientific">Penicillium cf. griseofulvum</name>
    <dbReference type="NCBI Taxonomy" id="2972120"/>
    <lineage>
        <taxon>Eukaryota</taxon>
        <taxon>Fungi</taxon>
        <taxon>Dikarya</taxon>
        <taxon>Ascomycota</taxon>
        <taxon>Pezizomycotina</taxon>
        <taxon>Eurotiomycetes</taxon>
        <taxon>Eurotiomycetidae</taxon>
        <taxon>Eurotiales</taxon>
        <taxon>Aspergillaceae</taxon>
        <taxon>Penicillium</taxon>
    </lineage>
</organism>
<dbReference type="SUPFAM" id="SSF56601">
    <property type="entry name" value="beta-lactamase/transpeptidase-like"/>
    <property type="match status" value="1"/>
</dbReference>
<dbReference type="InterPro" id="IPR027279">
    <property type="entry name" value="D_amino_pept/lipop_sf"/>
</dbReference>
<comment type="similarity">
    <text evidence="2">Belongs to the peptidase S12 family.</text>
</comment>
<feature type="domain" description="Beta-lactamase-related" evidence="3">
    <location>
        <begin position="20"/>
        <end position="334"/>
    </location>
</feature>
<gene>
    <name evidence="5" type="ORF">N7472_001098</name>
</gene>
<dbReference type="GO" id="GO:0004177">
    <property type="term" value="F:aminopeptidase activity"/>
    <property type="evidence" value="ECO:0007669"/>
    <property type="project" value="UniProtKB-KW"/>
</dbReference>
<dbReference type="PANTHER" id="PTHR46825:SF9">
    <property type="entry name" value="BETA-LACTAMASE-RELATED DOMAIN-CONTAINING PROTEIN"/>
    <property type="match status" value="1"/>
</dbReference>
<dbReference type="Gene3D" id="2.40.128.50">
    <property type="match status" value="2"/>
</dbReference>
<accession>A0A9W9N0F7</accession>
<proteinExistence type="inferred from homology"/>
<dbReference type="Gene3D" id="3.40.710.10">
    <property type="entry name" value="DD-peptidase/beta-lactamase superfamily"/>
    <property type="match status" value="1"/>
</dbReference>
<dbReference type="PANTHER" id="PTHR46825">
    <property type="entry name" value="D-ALANYL-D-ALANINE-CARBOXYPEPTIDASE/ENDOPEPTIDASE AMPH"/>
    <property type="match status" value="1"/>
</dbReference>
<dbReference type="InterPro" id="IPR001466">
    <property type="entry name" value="Beta-lactam-related"/>
</dbReference>
<reference evidence="5" key="1">
    <citation type="submission" date="2022-11" db="EMBL/GenBank/DDBJ databases">
        <authorList>
            <person name="Petersen C."/>
        </authorList>
    </citation>
    <scope>NUCLEOTIDE SEQUENCE</scope>
    <source>
        <strain evidence="5">IBT 16849</strain>
    </source>
</reference>
<comment type="caution">
    <text evidence="5">The sequence shown here is derived from an EMBL/GenBank/DDBJ whole genome shotgun (WGS) entry which is preliminary data.</text>
</comment>
<evidence type="ECO:0000313" key="6">
    <source>
        <dbReference type="Proteomes" id="UP001150879"/>
    </source>
</evidence>
<evidence type="ECO:0000313" key="5">
    <source>
        <dbReference type="EMBL" id="KAJ5210959.1"/>
    </source>
</evidence>
<sequence>MAITKETVKDVLIGAALRCRGPGGAIAVVKDGEVIGQHVWGLADLDQRIPMTAETQMPICSITKQFVCALLIDLERNPTPTLAAKGDVRKQLTDHLNELLNPELTRGGELTIERLCDMQSGLRDYWAMTTLWGSKPDDEFLIARDSGPMLAQTKSFQFQPGTEYSYCNLNYHILARVIERATGESLDKLLGKRILRPAGMSTAFLCPNTANHPPPCVGYEGDEQHGFTPAVNRIEWSGDAGLVASLTDMIAYEKYLDRCYADRQSWYHTAIANPEFRDGTPARYRYGLSHTDINKVHTIGHGGALRGYRLERLHSPNDRLSVVVMLNSDADAYGPTINILRDLLELPRPELIPRVVDMSWYGVFLDPDTQLSITVLPTNGAIDGELDIKYDDSAARFKLDGGTWGEAETGSMNGSIDGSSLTINRWEDNRTLNARRIHSKDSALEDKSFLGVYEGVEIESTFHCIGGDGILYGAFDGYLGKGNATPMKHLGEDVWGLTCPRGLDAPAPGDWTMVFSRDESDEIQGFTIGCWLARKIEFVKKA</sequence>
<dbReference type="InterPro" id="IPR012856">
    <property type="entry name" value="DAP_B_dom"/>
</dbReference>
<keyword evidence="1 5" id="KW-0378">Hydrolase</keyword>